<evidence type="ECO:0000259" key="4">
    <source>
        <dbReference type="PROSITE" id="PS01124"/>
    </source>
</evidence>
<sequence>MLYQKFKPTASLHPFVECYFVWQGEAAQGLEVQSPPNCFSAVVFNYADPYLASQNNQESMPVPRAFVSGQFTSNYQLSLRGNIGMVGVVLKPCAVHNFFGVTMSHLVNSRAPLSYLKGVAEDELWEAVRHEYTVEGRIKILEDFMLAYLNRGKGNVSIIDESVEYIDECRGCVTVDGVAAHLGISRRYLEKKFLEKVGLSPKYYARLKRFAQLSNKIAHSDKIDWHEIVHEYGFYDQSHLAKEFLEFNRMNPSQYHLLHRELTRFVKTT</sequence>
<dbReference type="InterPro" id="IPR046532">
    <property type="entry name" value="DUF6597"/>
</dbReference>
<evidence type="ECO:0000256" key="2">
    <source>
        <dbReference type="ARBA" id="ARBA00023125"/>
    </source>
</evidence>
<dbReference type="Pfam" id="PF20240">
    <property type="entry name" value="DUF6597"/>
    <property type="match status" value="1"/>
</dbReference>
<evidence type="ECO:0000313" key="6">
    <source>
        <dbReference type="Proteomes" id="UP000613030"/>
    </source>
</evidence>
<dbReference type="PANTHER" id="PTHR46796">
    <property type="entry name" value="HTH-TYPE TRANSCRIPTIONAL ACTIVATOR RHAS-RELATED"/>
    <property type="match status" value="1"/>
</dbReference>
<protein>
    <submittedName>
        <fullName evidence="5">AraC family transcriptional regulator</fullName>
    </submittedName>
</protein>
<keyword evidence="6" id="KW-1185">Reference proteome</keyword>
<comment type="caution">
    <text evidence="5">The sequence shown here is derived from an EMBL/GenBank/DDBJ whole genome shotgun (WGS) entry which is preliminary data.</text>
</comment>
<dbReference type="PROSITE" id="PS01124">
    <property type="entry name" value="HTH_ARAC_FAMILY_2"/>
    <property type="match status" value="1"/>
</dbReference>
<dbReference type="SMART" id="SM00342">
    <property type="entry name" value="HTH_ARAC"/>
    <property type="match status" value="1"/>
</dbReference>
<reference evidence="5 6" key="1">
    <citation type="submission" date="2021-01" db="EMBL/GenBank/DDBJ databases">
        <title>Chryseolinea sp. Jin1 Genome sequencing and assembly.</title>
        <authorList>
            <person name="Kim I."/>
        </authorList>
    </citation>
    <scope>NUCLEOTIDE SEQUENCE [LARGE SCALE GENOMIC DNA]</scope>
    <source>
        <strain evidence="5 6">Jin1</strain>
    </source>
</reference>
<evidence type="ECO:0000313" key="5">
    <source>
        <dbReference type="EMBL" id="MBL0744796.1"/>
    </source>
</evidence>
<feature type="domain" description="HTH araC/xylS-type" evidence="4">
    <location>
        <begin position="153"/>
        <end position="258"/>
    </location>
</feature>
<dbReference type="EMBL" id="JAERRB010000012">
    <property type="protein sequence ID" value="MBL0744796.1"/>
    <property type="molecule type" value="Genomic_DNA"/>
</dbReference>
<evidence type="ECO:0000256" key="3">
    <source>
        <dbReference type="ARBA" id="ARBA00023163"/>
    </source>
</evidence>
<keyword evidence="2" id="KW-0238">DNA-binding</keyword>
<keyword evidence="1" id="KW-0805">Transcription regulation</keyword>
<organism evidence="5 6">
    <name type="scientific">Chryseolinea lacunae</name>
    <dbReference type="NCBI Taxonomy" id="2801331"/>
    <lineage>
        <taxon>Bacteria</taxon>
        <taxon>Pseudomonadati</taxon>
        <taxon>Bacteroidota</taxon>
        <taxon>Cytophagia</taxon>
        <taxon>Cytophagales</taxon>
        <taxon>Fulvivirgaceae</taxon>
        <taxon>Chryseolinea</taxon>
    </lineage>
</organism>
<gene>
    <name evidence="5" type="ORF">JI741_26415</name>
</gene>
<dbReference type="InterPro" id="IPR018060">
    <property type="entry name" value="HTH_AraC"/>
</dbReference>
<proteinExistence type="predicted"/>
<dbReference type="InterPro" id="IPR050204">
    <property type="entry name" value="AraC_XylS_family_regulators"/>
</dbReference>
<keyword evidence="3" id="KW-0804">Transcription</keyword>
<name>A0ABS1KZ97_9BACT</name>
<accession>A0ABS1KZ97</accession>
<dbReference type="Gene3D" id="1.10.10.60">
    <property type="entry name" value="Homeodomain-like"/>
    <property type="match status" value="1"/>
</dbReference>
<dbReference type="Proteomes" id="UP000613030">
    <property type="component" value="Unassembled WGS sequence"/>
</dbReference>
<dbReference type="RefSeq" id="WP_202014687.1">
    <property type="nucleotide sequence ID" value="NZ_JAERRB010000012.1"/>
</dbReference>
<dbReference type="Pfam" id="PF12833">
    <property type="entry name" value="HTH_18"/>
    <property type="match status" value="1"/>
</dbReference>
<evidence type="ECO:0000256" key="1">
    <source>
        <dbReference type="ARBA" id="ARBA00023015"/>
    </source>
</evidence>